<keyword evidence="3" id="KW-0347">Helicase</keyword>
<evidence type="ECO:0000313" key="8">
    <source>
        <dbReference type="EMBL" id="KIU19070.1"/>
    </source>
</evidence>
<keyword evidence="1" id="KW-0547">Nucleotide-binding</keyword>
<dbReference type="InterPro" id="IPR008571">
    <property type="entry name" value="HerA-like"/>
</dbReference>
<dbReference type="InterPro" id="IPR033186">
    <property type="entry name" value="HerA_C"/>
</dbReference>
<dbReference type="GO" id="GO:0005524">
    <property type="term" value="F:ATP binding"/>
    <property type="evidence" value="ECO:0007669"/>
    <property type="project" value="UniProtKB-KW"/>
</dbReference>
<dbReference type="GO" id="GO:0004386">
    <property type="term" value="F:helicase activity"/>
    <property type="evidence" value="ECO:0007669"/>
    <property type="project" value="UniProtKB-KW"/>
</dbReference>
<dbReference type="Gene3D" id="3.40.50.300">
    <property type="entry name" value="P-loop containing nucleotide triphosphate hydrolases"/>
    <property type="match status" value="2"/>
</dbReference>
<dbReference type="RefSeq" id="WP_043942004.1">
    <property type="nucleotide sequence ID" value="NZ_JWHT01000076.1"/>
</dbReference>
<dbReference type="EMBL" id="JWHT01000076">
    <property type="protein sequence ID" value="KIU19494.1"/>
    <property type="molecule type" value="Genomic_DNA"/>
</dbReference>
<dbReference type="InterPro" id="IPR003593">
    <property type="entry name" value="AAA+_ATPase"/>
</dbReference>
<dbReference type="InterPro" id="IPR002789">
    <property type="entry name" value="HerA_central"/>
</dbReference>
<evidence type="ECO:0000313" key="9">
    <source>
        <dbReference type="EMBL" id="KIU19494.1"/>
    </source>
</evidence>
<evidence type="ECO:0000313" key="10">
    <source>
        <dbReference type="Proteomes" id="UP000032289"/>
    </source>
</evidence>
<dbReference type="EMBL" id="JWHT01000087">
    <property type="protein sequence ID" value="KIU19070.1"/>
    <property type="molecule type" value="Genomic_DNA"/>
</dbReference>
<dbReference type="Pfam" id="PF05872">
    <property type="entry name" value="HerA_C"/>
    <property type="match status" value="1"/>
</dbReference>
<reference evidence="8 10" key="1">
    <citation type="journal article" date="2015" name="Microbiology (Mosc.)">
        <title>Genomics of the Weissella cibaria species with an examination of its metabolic traits.</title>
        <authorList>
            <person name="Lynch K.M."/>
            <person name="Lucid A."/>
            <person name="Arendt E.K."/>
            <person name="Sleator R.D."/>
            <person name="Lucey B."/>
            <person name="Coffey A."/>
        </authorList>
    </citation>
    <scope>NUCLEOTIDE SEQUENCE [LARGE SCALE GENOMIC DNA]</scope>
    <source>
        <strain evidence="8 10">AB3b</strain>
    </source>
</reference>
<dbReference type="AlphaFoldDB" id="A0A0D1LEM9"/>
<keyword evidence="4" id="KW-0067">ATP-binding</keyword>
<evidence type="ECO:0000256" key="1">
    <source>
        <dbReference type="ARBA" id="ARBA00022741"/>
    </source>
</evidence>
<sequence length="395" mass="43797">MGDFITMIALTDNFAVTPDDLLRQHLLILGATGSGKSTSAVTILHDLMMQNQTTIIIDPTGEYTKLPHAVVAKLGYNAFIDYEQLTGAEIAQIFGVTEAVATEKVVDAWQSLKIQNNVVRQSGVYQKINRPWATFDADAQRLYDYPQPADMHLLPEQLQQEFAVPTDDFDLIGQTVDQAGFRTLLPLIRRIKSQTSQPAFQQLFNLPSRKKIATVGMRTDVMYLMRLFSSQRSEQKILVIDLSELADNLGLGKVVVSLLMTALLRIKQTGTQQLPVTVLIDEAHRYLLQQPGVVDGILRVAREGRKAGLYLMLTTQSPLDLPAGLLGQFGNYLIHRLNTATELAQLPALAPLGQRIALQQVGEAILAGNQFVPPRELQIRQVAAMQHQTASPKFF</sequence>
<evidence type="ECO:0000256" key="4">
    <source>
        <dbReference type="ARBA" id="ARBA00022840"/>
    </source>
</evidence>
<dbReference type="Pfam" id="PF01935">
    <property type="entry name" value="DUF87"/>
    <property type="match status" value="1"/>
</dbReference>
<evidence type="ECO:0000256" key="3">
    <source>
        <dbReference type="ARBA" id="ARBA00022806"/>
    </source>
</evidence>
<dbReference type="SMART" id="SM00382">
    <property type="entry name" value="AAA"/>
    <property type="match status" value="1"/>
</dbReference>
<accession>A0A0D1LEM9</accession>
<keyword evidence="5" id="KW-0238">DNA-binding</keyword>
<keyword evidence="2" id="KW-0378">Hydrolase</keyword>
<evidence type="ECO:0000256" key="2">
    <source>
        <dbReference type="ARBA" id="ARBA00022801"/>
    </source>
</evidence>
<proteinExistence type="predicted"/>
<dbReference type="GO" id="GO:0003677">
    <property type="term" value="F:DNA binding"/>
    <property type="evidence" value="ECO:0007669"/>
    <property type="project" value="UniProtKB-KW"/>
</dbReference>
<name>A0A0D1LEM9_9LACO</name>
<dbReference type="PANTHER" id="PTHR42957">
    <property type="entry name" value="HELICASE MJ1565-RELATED"/>
    <property type="match status" value="1"/>
</dbReference>
<dbReference type="Proteomes" id="UP000032289">
    <property type="component" value="Unassembled WGS sequence"/>
</dbReference>
<dbReference type="PATRIC" id="fig|137591.24.peg.2306"/>
<evidence type="ECO:0000256" key="6">
    <source>
        <dbReference type="ARBA" id="ARBA00023235"/>
    </source>
</evidence>
<dbReference type="GO" id="GO:0016787">
    <property type="term" value="F:hydrolase activity"/>
    <property type="evidence" value="ECO:0007669"/>
    <property type="project" value="UniProtKB-KW"/>
</dbReference>
<dbReference type="CDD" id="cd01127">
    <property type="entry name" value="TrwB_TraG_TraD_VirD4"/>
    <property type="match status" value="1"/>
</dbReference>
<feature type="domain" description="AAA+ ATPase" evidence="7">
    <location>
        <begin position="22"/>
        <end position="335"/>
    </location>
</feature>
<dbReference type="InterPro" id="IPR027417">
    <property type="entry name" value="P-loop_NTPase"/>
</dbReference>
<protein>
    <submittedName>
        <fullName evidence="8">Type IV secretion/conjugal transfer ATPase, VirB4 family</fullName>
    </submittedName>
</protein>
<evidence type="ECO:0000259" key="7">
    <source>
        <dbReference type="SMART" id="SM00382"/>
    </source>
</evidence>
<evidence type="ECO:0000256" key="5">
    <source>
        <dbReference type="ARBA" id="ARBA00023125"/>
    </source>
</evidence>
<gene>
    <name evidence="9" type="ORF">ab3b_02351</name>
    <name evidence="8" type="ORF">ab3b_02426</name>
</gene>
<dbReference type="PANTHER" id="PTHR42957:SF1">
    <property type="entry name" value="HELICASE MJ1565-RELATED"/>
    <property type="match status" value="1"/>
</dbReference>
<organism evidence="8 10">
    <name type="scientific">Weissella cibaria</name>
    <dbReference type="NCBI Taxonomy" id="137591"/>
    <lineage>
        <taxon>Bacteria</taxon>
        <taxon>Bacillati</taxon>
        <taxon>Bacillota</taxon>
        <taxon>Bacilli</taxon>
        <taxon>Lactobacillales</taxon>
        <taxon>Lactobacillaceae</taxon>
        <taxon>Weissella</taxon>
    </lineage>
</organism>
<keyword evidence="6" id="KW-0413">Isomerase</keyword>
<dbReference type="SUPFAM" id="SSF52540">
    <property type="entry name" value="P-loop containing nucleoside triphosphate hydrolases"/>
    <property type="match status" value="1"/>
</dbReference>
<comment type="caution">
    <text evidence="8">The sequence shown here is derived from an EMBL/GenBank/DDBJ whole genome shotgun (WGS) entry which is preliminary data.</text>
</comment>